<keyword evidence="14" id="KW-0411">Iron-sulfur</keyword>
<dbReference type="InterPro" id="IPR001094">
    <property type="entry name" value="Flavdoxin-like"/>
</dbReference>
<dbReference type="SMART" id="SM00926">
    <property type="entry name" value="Molybdop_Fe4S4"/>
    <property type="match status" value="1"/>
</dbReference>
<evidence type="ECO:0000313" key="20">
    <source>
        <dbReference type="EMBL" id="CAI3971716.1"/>
    </source>
</evidence>
<dbReference type="SUPFAM" id="SSF63380">
    <property type="entry name" value="Riboflavin synthase domain-like"/>
    <property type="match status" value="1"/>
</dbReference>
<dbReference type="EMBL" id="CAMXCT020000001">
    <property type="protein sequence ID" value="CAL1125091.1"/>
    <property type="molecule type" value="Genomic_DNA"/>
</dbReference>
<keyword evidence="15" id="KW-1133">Transmembrane helix</keyword>
<keyword evidence="15" id="KW-0812">Transmembrane</keyword>
<dbReference type="InterPro" id="IPR006656">
    <property type="entry name" value="Mopterin_OxRdtase"/>
</dbReference>
<dbReference type="InterPro" id="IPR036259">
    <property type="entry name" value="MFS_trans_sf"/>
</dbReference>
<dbReference type="InterPro" id="IPR017927">
    <property type="entry name" value="FAD-bd_FR_type"/>
</dbReference>
<dbReference type="SUPFAM" id="SSF54862">
    <property type="entry name" value="4Fe-4S ferredoxins"/>
    <property type="match status" value="1"/>
</dbReference>
<dbReference type="InterPro" id="IPR036136">
    <property type="entry name" value="Nit/Sulf_reduc_fer-like_dom_sf"/>
</dbReference>
<evidence type="ECO:0000256" key="13">
    <source>
        <dbReference type="ARBA" id="ARBA00023004"/>
    </source>
</evidence>
<evidence type="ECO:0000313" key="21">
    <source>
        <dbReference type="EMBL" id="CAL1125091.1"/>
    </source>
</evidence>
<dbReference type="SUPFAM" id="SSF50692">
    <property type="entry name" value="ADC-like"/>
    <property type="match status" value="1"/>
</dbReference>
<feature type="transmembrane region" description="Helical" evidence="15">
    <location>
        <begin position="182"/>
        <end position="203"/>
    </location>
</feature>
<dbReference type="PROSITE" id="PS00365">
    <property type="entry name" value="NIR_SIR"/>
    <property type="match status" value="1"/>
</dbReference>
<dbReference type="NCBIfam" id="TIGR02435">
    <property type="entry name" value="CobG"/>
    <property type="match status" value="1"/>
</dbReference>
<keyword evidence="12" id="KW-0560">Oxidoreductase</keyword>
<dbReference type="Gene3D" id="2.40.40.20">
    <property type="match status" value="1"/>
</dbReference>
<evidence type="ECO:0000256" key="6">
    <source>
        <dbReference type="ARBA" id="ARBA00022617"/>
    </source>
</evidence>
<dbReference type="SUPFAM" id="SSF52218">
    <property type="entry name" value="Flavoproteins"/>
    <property type="match status" value="1"/>
</dbReference>
<feature type="domain" description="4Fe-4S ferredoxin-type" evidence="17">
    <location>
        <begin position="519"/>
        <end position="549"/>
    </location>
</feature>
<dbReference type="GO" id="GO:0043546">
    <property type="term" value="F:molybdopterin cofactor binding"/>
    <property type="evidence" value="ECO:0007669"/>
    <property type="project" value="InterPro"/>
</dbReference>
<dbReference type="Pfam" id="PF04976">
    <property type="entry name" value="DmsC"/>
    <property type="match status" value="1"/>
</dbReference>
<name>A0A9P1BE49_9DINO</name>
<dbReference type="Pfam" id="PF00667">
    <property type="entry name" value="FAD_binding_1"/>
    <property type="match status" value="2"/>
</dbReference>
<dbReference type="PANTHER" id="PTHR43105">
    <property type="entry name" value="RESPIRATORY NITRATE REDUCTASE"/>
    <property type="match status" value="1"/>
</dbReference>
<dbReference type="InterPro" id="IPR017938">
    <property type="entry name" value="Riboflavin_synthase-like_b-brl"/>
</dbReference>
<dbReference type="Gene3D" id="3.30.70.20">
    <property type="match status" value="2"/>
</dbReference>
<evidence type="ECO:0000313" key="22">
    <source>
        <dbReference type="EMBL" id="CAL4759028.1"/>
    </source>
</evidence>
<keyword evidence="9" id="KW-0479">Metal-binding</keyword>
<keyword evidence="5" id="KW-0004">4Fe-4S</keyword>
<dbReference type="SUPFAM" id="SSF53706">
    <property type="entry name" value="Formate dehydrogenase/DMSO reductase, domains 1-3"/>
    <property type="match status" value="1"/>
</dbReference>
<keyword evidence="13" id="KW-0408">Iron</keyword>
<reference evidence="21" key="2">
    <citation type="submission" date="2024-04" db="EMBL/GenBank/DDBJ databases">
        <authorList>
            <person name="Chen Y."/>
            <person name="Shah S."/>
            <person name="Dougan E. K."/>
            <person name="Thang M."/>
            <person name="Chan C."/>
        </authorList>
    </citation>
    <scope>NUCLEOTIDE SEQUENCE [LARGE SCALE GENOMIC DNA]</scope>
</reference>
<organism evidence="20">
    <name type="scientific">Cladocopium goreaui</name>
    <dbReference type="NCBI Taxonomy" id="2562237"/>
    <lineage>
        <taxon>Eukaryota</taxon>
        <taxon>Sar</taxon>
        <taxon>Alveolata</taxon>
        <taxon>Dinophyceae</taxon>
        <taxon>Suessiales</taxon>
        <taxon>Symbiodiniaceae</taxon>
        <taxon>Cladocopium</taxon>
    </lineage>
</organism>
<feature type="transmembrane region" description="Helical" evidence="15">
    <location>
        <begin position="374"/>
        <end position="396"/>
    </location>
</feature>
<dbReference type="InterPro" id="IPR008254">
    <property type="entry name" value="Flavodoxin/NO_synth"/>
</dbReference>
<dbReference type="Pfam" id="PF01077">
    <property type="entry name" value="NIR_SIR"/>
    <property type="match status" value="2"/>
</dbReference>
<proteinExistence type="inferred from homology"/>
<evidence type="ECO:0000259" key="19">
    <source>
        <dbReference type="PROSITE" id="PS51669"/>
    </source>
</evidence>
<feature type="transmembrane region" description="Helical" evidence="15">
    <location>
        <begin position="319"/>
        <end position="336"/>
    </location>
</feature>
<comment type="cofactor">
    <cofactor evidence="1">
        <name>FMN</name>
        <dbReference type="ChEBI" id="CHEBI:58210"/>
    </cofactor>
</comment>
<dbReference type="Gene3D" id="1.20.1250.20">
    <property type="entry name" value="MFS general substrate transporter like domains"/>
    <property type="match status" value="2"/>
</dbReference>
<evidence type="ECO:0000256" key="8">
    <source>
        <dbReference type="ARBA" id="ARBA00022643"/>
    </source>
</evidence>
<feature type="domain" description="4Fe-4S ferredoxin-type" evidence="17">
    <location>
        <begin position="564"/>
        <end position="595"/>
    </location>
</feature>
<dbReference type="SUPFAM" id="SSF55124">
    <property type="entry name" value="Nitrite/Sulfite reductase N-terminal domain-like"/>
    <property type="match status" value="2"/>
</dbReference>
<dbReference type="InterPro" id="IPR039261">
    <property type="entry name" value="FNR_nucleotide-bd"/>
</dbReference>
<dbReference type="PROSITE" id="PS50902">
    <property type="entry name" value="FLAVODOXIN_LIKE"/>
    <property type="match status" value="1"/>
</dbReference>
<dbReference type="Pfam" id="PF13247">
    <property type="entry name" value="Fer4_11"/>
    <property type="match status" value="1"/>
</dbReference>
<dbReference type="InterPro" id="IPR006066">
    <property type="entry name" value="NO2/SO3_Rdtase_FeS/sirohaem_BS"/>
</dbReference>
<feature type="transmembrane region" description="Helical" evidence="15">
    <location>
        <begin position="100"/>
        <end position="119"/>
    </location>
</feature>
<dbReference type="GO" id="GO:0016491">
    <property type="term" value="F:oxidoreductase activity"/>
    <property type="evidence" value="ECO:0007669"/>
    <property type="project" value="UniProtKB-KW"/>
</dbReference>
<evidence type="ECO:0000259" key="18">
    <source>
        <dbReference type="PROSITE" id="PS51384"/>
    </source>
</evidence>
<feature type="domain" description="FAD-binding FR-type" evidence="18">
    <location>
        <begin position="2525"/>
        <end position="2725"/>
    </location>
</feature>
<dbReference type="Pfam" id="PF03460">
    <property type="entry name" value="NIR_SIR_ferr"/>
    <property type="match status" value="2"/>
</dbReference>
<dbReference type="CDD" id="cd00508">
    <property type="entry name" value="MopB_CT_Fdh-Nap-like"/>
    <property type="match status" value="1"/>
</dbReference>
<dbReference type="NCBIfam" id="NF007126">
    <property type="entry name" value="PRK09567.1"/>
    <property type="match status" value="1"/>
</dbReference>
<feature type="transmembrane region" description="Helical" evidence="15">
    <location>
        <begin position="957"/>
        <end position="976"/>
    </location>
</feature>
<dbReference type="Pfam" id="PF00384">
    <property type="entry name" value="Molybdopterin"/>
    <property type="match status" value="1"/>
</dbReference>
<feature type="transmembrane region" description="Helical" evidence="15">
    <location>
        <begin position="131"/>
        <end position="149"/>
    </location>
</feature>
<dbReference type="Gene3D" id="3.90.480.10">
    <property type="entry name" value="Sulfite Reductase Hemoprotein,Domain 2"/>
    <property type="match status" value="1"/>
</dbReference>
<dbReference type="InterPro" id="IPR005117">
    <property type="entry name" value="NiRdtase/SiRdtase_haem-b_fer"/>
</dbReference>
<evidence type="ECO:0000256" key="14">
    <source>
        <dbReference type="ARBA" id="ARBA00023014"/>
    </source>
</evidence>
<dbReference type="InterPro" id="IPR017900">
    <property type="entry name" value="4Fe4S_Fe_S_CS"/>
</dbReference>
<evidence type="ECO:0000259" key="17">
    <source>
        <dbReference type="PROSITE" id="PS51379"/>
    </source>
</evidence>
<comment type="caution">
    <text evidence="20">The sequence shown here is derived from an EMBL/GenBank/DDBJ whole genome shotgun (WGS) entry which is preliminary data.</text>
</comment>
<dbReference type="GO" id="GO:0020037">
    <property type="term" value="F:heme binding"/>
    <property type="evidence" value="ECO:0007669"/>
    <property type="project" value="InterPro"/>
</dbReference>
<evidence type="ECO:0000256" key="9">
    <source>
        <dbReference type="ARBA" id="ARBA00022723"/>
    </source>
</evidence>
<keyword evidence="6" id="KW-0349">Heme</keyword>
<dbReference type="InterPro" id="IPR011701">
    <property type="entry name" value="MFS"/>
</dbReference>
<dbReference type="InterPro" id="IPR003097">
    <property type="entry name" value="CysJ-like_FAD-binding"/>
</dbReference>
<dbReference type="NCBIfam" id="NF004859">
    <property type="entry name" value="PRK06214.1"/>
    <property type="match status" value="1"/>
</dbReference>
<evidence type="ECO:0000256" key="3">
    <source>
        <dbReference type="ARBA" id="ARBA00001974"/>
    </source>
</evidence>
<reference evidence="20" key="1">
    <citation type="submission" date="2022-10" db="EMBL/GenBank/DDBJ databases">
        <authorList>
            <person name="Chen Y."/>
            <person name="Dougan E. K."/>
            <person name="Chan C."/>
            <person name="Rhodes N."/>
            <person name="Thang M."/>
        </authorList>
    </citation>
    <scope>NUCLEOTIDE SEQUENCE</scope>
</reference>
<keyword evidence="8" id="KW-0288">FMN</keyword>
<evidence type="ECO:0000256" key="4">
    <source>
        <dbReference type="ARBA" id="ARBA00010429"/>
    </source>
</evidence>
<evidence type="ECO:0000256" key="10">
    <source>
        <dbReference type="ARBA" id="ARBA00022827"/>
    </source>
</evidence>
<evidence type="ECO:0000256" key="5">
    <source>
        <dbReference type="ARBA" id="ARBA00022485"/>
    </source>
</evidence>
<dbReference type="SUPFAM" id="SSF103473">
    <property type="entry name" value="MFS general substrate transporter"/>
    <property type="match status" value="1"/>
</dbReference>
<dbReference type="Gene3D" id="3.40.228.10">
    <property type="entry name" value="Dimethylsulfoxide Reductase, domain 2"/>
    <property type="match status" value="1"/>
</dbReference>
<comment type="cofactor">
    <cofactor evidence="3">
        <name>FAD</name>
        <dbReference type="ChEBI" id="CHEBI:57692"/>
    </cofactor>
</comment>
<feature type="transmembrane region" description="Helical" evidence="15">
    <location>
        <begin position="342"/>
        <end position="367"/>
    </location>
</feature>
<dbReference type="InterPro" id="IPR006067">
    <property type="entry name" value="NO2/SO3_Rdtase_4Fe4S_dom"/>
</dbReference>
<keyword evidence="11" id="KW-0521">NADP</keyword>
<dbReference type="Pfam" id="PF04879">
    <property type="entry name" value="Molybdop_Fe4S4"/>
    <property type="match status" value="1"/>
</dbReference>
<dbReference type="InterPro" id="IPR029039">
    <property type="entry name" value="Flavoprotein-like_sf"/>
</dbReference>
<feature type="transmembrane region" description="Helical" evidence="15">
    <location>
        <begin position="240"/>
        <end position="265"/>
    </location>
</feature>
<feature type="transmembrane region" description="Helical" evidence="15">
    <location>
        <begin position="912"/>
        <end position="930"/>
    </location>
</feature>
<dbReference type="Pfam" id="PF01568">
    <property type="entry name" value="Molydop_binding"/>
    <property type="match status" value="1"/>
</dbReference>
<dbReference type="Gene3D" id="3.30.413.10">
    <property type="entry name" value="Sulfite Reductase Hemoprotein, domain 1"/>
    <property type="match status" value="2"/>
</dbReference>
<dbReference type="GO" id="GO:0022857">
    <property type="term" value="F:transmembrane transporter activity"/>
    <property type="evidence" value="ECO:0007669"/>
    <property type="project" value="InterPro"/>
</dbReference>
<dbReference type="Gene3D" id="3.40.50.740">
    <property type="match status" value="2"/>
</dbReference>
<dbReference type="CDD" id="cd16371">
    <property type="entry name" value="DMSOR_beta_like"/>
    <property type="match status" value="1"/>
</dbReference>
<dbReference type="CDD" id="cd06199">
    <property type="entry name" value="SiR"/>
    <property type="match status" value="1"/>
</dbReference>
<dbReference type="InterPro" id="IPR045854">
    <property type="entry name" value="NO2/SO3_Rdtase_4Fe4S_sf"/>
</dbReference>
<dbReference type="InterPro" id="IPR001433">
    <property type="entry name" value="OxRdtase_FAD/NAD-bd"/>
</dbReference>
<keyword evidence="23" id="KW-1185">Reference proteome</keyword>
<dbReference type="PROSITE" id="PS51384">
    <property type="entry name" value="FAD_FR"/>
    <property type="match status" value="1"/>
</dbReference>
<dbReference type="CDD" id="cd02754">
    <property type="entry name" value="MopB_Nitrate-R-NapA-like"/>
    <property type="match status" value="1"/>
</dbReference>
<dbReference type="GO" id="GO:0019645">
    <property type="term" value="P:anaerobic electron transport chain"/>
    <property type="evidence" value="ECO:0007669"/>
    <property type="project" value="InterPro"/>
</dbReference>
<feature type="transmembrane region" description="Helical" evidence="15">
    <location>
        <begin position="156"/>
        <end position="176"/>
    </location>
</feature>
<dbReference type="FunFam" id="3.40.50.80:FF:000001">
    <property type="entry name" value="NADPH--cytochrome P450 reductase 1"/>
    <property type="match status" value="1"/>
</dbReference>
<dbReference type="InterPro" id="IPR006963">
    <property type="entry name" value="Mopterin_OxRdtase_4Fe-4S_dom"/>
</dbReference>
<dbReference type="Gene3D" id="1.20.990.10">
    <property type="entry name" value="NADPH-cytochrome p450 Reductase, Chain A, domain 3"/>
    <property type="match status" value="1"/>
</dbReference>
<dbReference type="InterPro" id="IPR017896">
    <property type="entry name" value="4Fe4S_Fe-S-bd"/>
</dbReference>
<dbReference type="GO" id="GO:0051539">
    <property type="term" value="F:4 iron, 4 sulfur cluster binding"/>
    <property type="evidence" value="ECO:0007669"/>
    <property type="project" value="UniProtKB-KW"/>
</dbReference>
<comment type="similarity">
    <text evidence="4">Belongs to the nitrite and sulfite reductase 4Fe-4S domain family.</text>
</comment>
<dbReference type="Gene3D" id="3.40.50.80">
    <property type="entry name" value="Nucleotide-binding domain of ferredoxin-NADP reductase (FNR) module"/>
    <property type="match status" value="1"/>
</dbReference>
<feature type="transmembrane region" description="Helical" evidence="15">
    <location>
        <begin position="867"/>
        <end position="892"/>
    </location>
</feature>
<dbReference type="PANTHER" id="PTHR43105:SF10">
    <property type="entry name" value="NADH-QUINONE OXIDOREDUCTASE SUBUNIT G"/>
    <property type="match status" value="1"/>
</dbReference>
<sequence>MQTRIRSVPDQQAPGGSEFRIVTKAVCLDPQQAAEKSSGAFQLFIWLIADSTAFTSDVRSIWLNLPLWHRRRDTVTNGKATKIQLFNFSTPQMRAFHMSWFAFFLCFFAWFGIAPLMSFVRTELDLSKQQIGWLVIGSVAVTVLARLLIGWLCDRIGMTQLVMPLLFALMVGTIGFSDAMGWRMSMVVAGILCALTGVAYWFFTQDTPEGNFDELRASGKMPDKKFVKGTFQETCRDSRVWALFVIYGACFGVELTINNIAALYFLDYFDYFKSMDALKAAKIAGLCAGLFGLMNLFARTLGGYVGDVFGKRWGLSGRVRWLFIAVCFEGLFLMLFSQMNVLMLALPAMLLFSLFVQMSEGATFAVVPFVNKRALGSVAGIVGAGGNAGAVAAGFLFKAQAINWPTALLILGAMVTASSFLTFAVRFSAEAETEVLKETASSLEETGAVLVLMANQVLEHEGVDERQSLGLIDLLLQEQHELTAVERFSQVHAELETPVGEKYYRDLIPTGLPGEGEQFAFEVDLDACSGCQACVAACHNLNGLEENELWRNVGQLVGGSTKLPVVQHVTTACHHCVEPACLKGCPVEAYEKDPETGIVRHLDDQCIGCQYCTLQCPYDVPVYSKSKGIVRKCDMCHQRLSVGEAPACVQSCPNGAIRIRIVNQEAVREECELDPFLPGTPDPSKTIPTTHYKTDRVLPRNVLPADYFSVQQAHGHLPLVIMLVLTQMSVGAFFVEYAMHSFLGWLGADVAATVRPVHLAAALALGMLGLGAAIFHLGRPFYAYRALLGLRTSWLSREILAFNVFAAVATLYVAAASLDLVGYHVPLAWQKAIGAAASLSGVMAVMCSVMIYVDCRRPLWTLGRTTAMFLLTCLILGLPISLLLSLLAASAVSDLSSAAVMSQYGTKLCRTLVAVTTLKLLLELGIFAHLRDWQYTARRRTALLLIGELRKPTMQRFACGLVGGIGMPLVLMAGTVGSAGTYQTAFYLLAATTSVARADPMSTVNTPTIAGESLRANSLLRAYSGTLTQDLVLEPGKFGLGKVPSKLKPDATTQMVCGFCSTGCGLNVHLREGEATNLTPAADYPVNRGMACPKGWEALSVLKSADRGTTPLLRDDRGRMQPVDWQTAMDEFCGRLKSIQAKYGNESVAFLSTGQIPTEEMTFLGSLAKFGMGMRHGDGNTRQCMATAVVAYKQAFGFDAPPYTYQDFEESDVLVFVGSNLCIAHPIMWQRVLANKHSPEIIVLDPRRTETAMAATQHIPLRPKSDLALLYGLAHILIRDGLIDAEYIAEHTSGFEEFSQHVEKFTPEYVASISDIPVEQLEKVAQTIHAGKRVSFWWTMGVNQSYEGVRTAQAIINLALMTGNIGRPGTGANSITGQCNAMGSRLFSNTTNLLGGHDFANPEHRQKVADILGIDPVVIPDNSGYAYNEIIEGILRGRIKALWVICTNTAHSWINQNTCHEILDRLDFLVVQDMYSTTETARRADLFLPAAGWGEKALSDFSIFRLIADSWGCGEMFAEWTTPESVFNKMKQLSAGQPCDITGIDDYRMLDECGGIQWPFTEGDRQEKAQSDCEESTAESELDRWQQRRLFADGKFCHPDGRAKFLFEDPGRMPEEPSEKFPYLLLTGRGSAAQWHTQTRTAKSPVLRRLAPEYVYLEMNPADAKREGIRPNQDLIVESQRGRIRAKVFVTPTVQPGQLFIPMHYHVTNKLTHAHFDPYSKQPSYKDCAVRLRRVGFSEEQLEYLGNLLDQLDLTAVLKPTPPSDGTSGKPQAVYGTPLEDLCSQELWKLEEHPDELWPKLRAHAAAGKMPEGGDAFMFKHHGLFNVEPAQPGFMCRLRIPACKLTADQLAGLGDLAEELAGGYSHVTTRGNLQVREIAPKNIIELLERLYDLGLTSKGSGADSVRNITCNPTAGFDPQELIELSPYAVRLHHHILNTPSLHGIPRKFNIAFDGGGTISSVADTNDIGFVAQRVSEEYLDSLPEIREVAPDGIVCRILLGGITGHRDFAISAGFACTPGQTLDVALAILQVFIENADRTNRKKARLKYLLDAWGHEKFTLEAEKRLNFGLLRLPEEALEPRGAIDRQGHVGVHPQLGTDLHYLGVSLTLGRMTGEQMRGLAEVSKQYGRGDLRLTVWQNVLIPHVTKENIEPAVAAIRRLGFDVSASSFSAGVVACTGRFACQYASTHTKEHAQAAVVHLQERFQLDQPINIHLTGCVNSCAQHYIGDIGLLGASTEDGREAYQVFLGGGCDRDQGVASFLHGPVPADELNVFLTGVIATYLSRREPEESFLSFVRRHDSKVLQEMFLSPQAVYLGKQTAARALTETSDVATYKIQQPVVSNQHKANAPGAPLTIAYGSQSGNGEALSKDLRKTARNRGFGPNVCSLDELDFGALEDIQHLLIICSTFGEGDPPDNAKKFTAWLMSDAAPQLPNLHYSVCALGDQSYTFYCKAGIDIDRRLQELGATRVADCALCDVDYDDAFATWKEAVFTHESMIEVAKDAGGQLIEAEEVDEASSPVSWTKTNPFAATLLKVQNLNGPGSAKEVNHVEISLAGSGLEYEVGDALGLWPVNCFESVQDILDAGGFSGEECVTFKGQQWPLRAVLLRKCDLHVLTPAVREKLELPVEEDWLRDRHLIDLLTEFAPTVDAQTLVDSLRPLQPRLYSIASSPKAHPEQVHLTVGAVRYSMHGRDRQGVASTYLADRLNPGCSVEVYLQKSAHFRLPDDPKVPIIMVGPGTGIAPFRAFLEERMAVGRAGKSWLFFGDQHEDCDFLYRDWLLGCCEDGSLTRLDVAWSRDSEEKVYVQHKMLEAGAELFAWLEEGAHFYVCGDASRMAHDVDSALKNIIARHGGMSIDSAAEYVDRLSAEHRYQRDVY</sequence>
<dbReference type="GO" id="GO:0046872">
    <property type="term" value="F:metal ion binding"/>
    <property type="evidence" value="ECO:0007669"/>
    <property type="project" value="UniProtKB-KW"/>
</dbReference>
<feature type="transmembrane region" description="Helical" evidence="15">
    <location>
        <begin position="402"/>
        <end position="425"/>
    </location>
</feature>
<dbReference type="Gene3D" id="3.40.50.360">
    <property type="match status" value="1"/>
</dbReference>
<evidence type="ECO:0000256" key="7">
    <source>
        <dbReference type="ARBA" id="ARBA00022630"/>
    </source>
</evidence>
<dbReference type="Gene3D" id="2.20.25.90">
    <property type="entry name" value="ADC-like domains"/>
    <property type="match status" value="1"/>
</dbReference>
<dbReference type="Gene3D" id="2.40.30.10">
    <property type="entry name" value="Translation factors"/>
    <property type="match status" value="1"/>
</dbReference>
<dbReference type="PROSITE" id="PS00198">
    <property type="entry name" value="4FE4S_FER_1"/>
    <property type="match status" value="1"/>
</dbReference>
<dbReference type="InterPro" id="IPR023173">
    <property type="entry name" value="NADPH_Cyt_P450_Rdtase_alpha"/>
</dbReference>
<gene>
    <name evidence="20" type="ORF">C1SCF055_LOCUS306</name>
</gene>
<evidence type="ECO:0000313" key="23">
    <source>
        <dbReference type="Proteomes" id="UP001152797"/>
    </source>
</evidence>
<dbReference type="Pfam" id="PF00175">
    <property type="entry name" value="NAD_binding_1"/>
    <property type="match status" value="1"/>
</dbReference>
<feature type="transmembrane region" description="Helical" evidence="15">
    <location>
        <begin position="759"/>
        <end position="778"/>
    </location>
</feature>
<dbReference type="Pfam" id="PF00258">
    <property type="entry name" value="Flavodoxin_1"/>
    <property type="match status" value="1"/>
</dbReference>
<evidence type="ECO:0000256" key="11">
    <source>
        <dbReference type="ARBA" id="ARBA00022857"/>
    </source>
</evidence>
<dbReference type="SUPFAM" id="SSF52343">
    <property type="entry name" value="Ferredoxin reductase-like, C-terminal NADP-linked domain"/>
    <property type="match status" value="1"/>
</dbReference>
<dbReference type="InterPro" id="IPR007059">
    <property type="entry name" value="DmsC"/>
</dbReference>
<feature type="domain" description="Flavodoxin-like" evidence="16">
    <location>
        <begin position="2353"/>
        <end position="2491"/>
    </location>
</feature>
<dbReference type="PROSITE" id="PS51669">
    <property type="entry name" value="4FE4S_MOW_BIS_MGD"/>
    <property type="match status" value="1"/>
</dbReference>
<evidence type="ECO:0000256" key="2">
    <source>
        <dbReference type="ARBA" id="ARBA00001929"/>
    </source>
</evidence>
<protein>
    <submittedName>
        <fullName evidence="22">Sulfite reductase [NADPH] flavoprotein alpha-component (SiR-FP)</fullName>
    </submittedName>
</protein>
<dbReference type="Proteomes" id="UP001152797">
    <property type="component" value="Unassembled WGS sequence"/>
</dbReference>
<comment type="cofactor">
    <cofactor evidence="2">
        <name>siroheme</name>
        <dbReference type="ChEBI" id="CHEBI:60052"/>
    </cofactor>
</comment>
<feature type="transmembrane region" description="Helical" evidence="15">
    <location>
        <begin position="833"/>
        <end position="855"/>
    </location>
</feature>
<dbReference type="EMBL" id="CAMXCT010000001">
    <property type="protein sequence ID" value="CAI3971716.1"/>
    <property type="molecule type" value="Genomic_DNA"/>
</dbReference>
<dbReference type="InterPro" id="IPR006657">
    <property type="entry name" value="MoPterin_dinucl-bd_dom"/>
</dbReference>
<dbReference type="GO" id="GO:0010181">
    <property type="term" value="F:FMN binding"/>
    <property type="evidence" value="ECO:0007669"/>
    <property type="project" value="InterPro"/>
</dbReference>
<keyword evidence="7" id="KW-0285">Flavoprotein</keyword>
<dbReference type="InterPro" id="IPR050123">
    <property type="entry name" value="Prok_molybdopt-oxidoreductase"/>
</dbReference>
<keyword evidence="15" id="KW-0472">Membrane</keyword>
<feature type="domain" description="4Fe-4S Mo/W bis-MGD-type" evidence="19">
    <location>
        <begin position="1050"/>
        <end position="1106"/>
    </location>
</feature>
<dbReference type="InterPro" id="IPR012798">
    <property type="entry name" value="Cbl_synth_CobG-like"/>
</dbReference>
<dbReference type="EMBL" id="CAMXCT030000001">
    <property type="protein sequence ID" value="CAL4759028.1"/>
    <property type="molecule type" value="Genomic_DNA"/>
</dbReference>
<evidence type="ECO:0000256" key="12">
    <source>
        <dbReference type="ARBA" id="ARBA00023002"/>
    </source>
</evidence>
<evidence type="ECO:0000256" key="15">
    <source>
        <dbReference type="SAM" id="Phobius"/>
    </source>
</evidence>
<keyword evidence="10" id="KW-0274">FAD</keyword>
<evidence type="ECO:0000256" key="1">
    <source>
        <dbReference type="ARBA" id="ARBA00001917"/>
    </source>
</evidence>
<feature type="transmembrane region" description="Helical" evidence="15">
    <location>
        <begin position="277"/>
        <end position="298"/>
    </location>
</feature>
<dbReference type="GO" id="GO:0016020">
    <property type="term" value="C:membrane"/>
    <property type="evidence" value="ECO:0007669"/>
    <property type="project" value="InterPro"/>
</dbReference>
<feature type="transmembrane region" description="Helical" evidence="15">
    <location>
        <begin position="799"/>
        <end position="821"/>
    </location>
</feature>
<dbReference type="OrthoDB" id="10068532at2759"/>
<dbReference type="PROSITE" id="PS51379">
    <property type="entry name" value="4FE4S_FER_2"/>
    <property type="match status" value="3"/>
</dbReference>
<evidence type="ECO:0000259" key="16">
    <source>
        <dbReference type="PROSITE" id="PS50902"/>
    </source>
</evidence>
<feature type="transmembrane region" description="Helical" evidence="15">
    <location>
        <begin position="717"/>
        <end position="739"/>
    </location>
</feature>
<dbReference type="Pfam" id="PF07690">
    <property type="entry name" value="MFS_1"/>
    <property type="match status" value="1"/>
</dbReference>
<dbReference type="SUPFAM" id="SSF56014">
    <property type="entry name" value="Nitrite and sulphite reductase 4Fe-4S domain-like"/>
    <property type="match status" value="2"/>
</dbReference>
<feature type="domain" description="4Fe-4S ferredoxin-type" evidence="17">
    <location>
        <begin position="597"/>
        <end position="626"/>
    </location>
</feature>
<dbReference type="InterPro" id="IPR001709">
    <property type="entry name" value="Flavoprot_Pyr_Nucl_cyt_Rdtase"/>
</dbReference>
<dbReference type="InterPro" id="IPR009010">
    <property type="entry name" value="Asp_de-COase-like_dom_sf"/>
</dbReference>
<dbReference type="PRINTS" id="PR00369">
    <property type="entry name" value="FLAVODOXIN"/>
</dbReference>
<accession>A0A9P1BE49</accession>
<dbReference type="PRINTS" id="PR00371">
    <property type="entry name" value="FPNCR"/>
</dbReference>